<dbReference type="AlphaFoldDB" id="A0A843SE66"/>
<dbReference type="SMART" id="SM00062">
    <property type="entry name" value="PBPb"/>
    <property type="match status" value="1"/>
</dbReference>
<feature type="signal peptide" evidence="2">
    <location>
        <begin position="1"/>
        <end position="23"/>
    </location>
</feature>
<reference evidence="4 5" key="1">
    <citation type="submission" date="2019-10" db="EMBL/GenBank/DDBJ databases">
        <title>Two novel species isolated from a subtropical stream in China.</title>
        <authorList>
            <person name="Lu H."/>
        </authorList>
    </citation>
    <scope>NUCLEOTIDE SEQUENCE [LARGE SCALE GENOMIC DNA]</scope>
    <source>
        <strain evidence="4 5">FT103W</strain>
    </source>
</reference>
<keyword evidence="1 2" id="KW-0732">Signal</keyword>
<evidence type="ECO:0000313" key="5">
    <source>
        <dbReference type="Proteomes" id="UP000444318"/>
    </source>
</evidence>
<dbReference type="InterPro" id="IPR001638">
    <property type="entry name" value="Solute-binding_3/MltF_N"/>
</dbReference>
<dbReference type="PANTHER" id="PTHR35936">
    <property type="entry name" value="MEMBRANE-BOUND LYTIC MUREIN TRANSGLYCOSYLASE F"/>
    <property type="match status" value="1"/>
</dbReference>
<dbReference type="Proteomes" id="UP000444318">
    <property type="component" value="Unassembled WGS sequence"/>
</dbReference>
<organism evidence="4 5">
    <name type="scientific">Rugamonas rivuli</name>
    <dbReference type="NCBI Taxonomy" id="2743358"/>
    <lineage>
        <taxon>Bacteria</taxon>
        <taxon>Pseudomonadati</taxon>
        <taxon>Pseudomonadota</taxon>
        <taxon>Betaproteobacteria</taxon>
        <taxon>Burkholderiales</taxon>
        <taxon>Oxalobacteraceae</taxon>
        <taxon>Telluria group</taxon>
        <taxon>Rugamonas</taxon>
    </lineage>
</organism>
<dbReference type="Pfam" id="PF00497">
    <property type="entry name" value="SBP_bac_3"/>
    <property type="match status" value="1"/>
</dbReference>
<dbReference type="Gene3D" id="3.40.190.10">
    <property type="entry name" value="Periplasmic binding protein-like II"/>
    <property type="match status" value="2"/>
</dbReference>
<name>A0A843SE66_9BURK</name>
<keyword evidence="5" id="KW-1185">Reference proteome</keyword>
<comment type="caution">
    <text evidence="4">The sequence shown here is derived from an EMBL/GenBank/DDBJ whole genome shotgun (WGS) entry which is preliminary data.</text>
</comment>
<feature type="chain" id="PRO_5032499023" evidence="2">
    <location>
        <begin position="24"/>
        <end position="241"/>
    </location>
</feature>
<protein>
    <submittedName>
        <fullName evidence="4">Transporter substrate-binding domain-containing protein</fullName>
    </submittedName>
</protein>
<dbReference type="PANTHER" id="PTHR35936:SF6">
    <property type="entry name" value="AMINO ACID ABC TRANSPORTER SUBSTRATE-BINDING PAAT FAMILY PROTEIN"/>
    <property type="match status" value="1"/>
</dbReference>
<evidence type="ECO:0000256" key="1">
    <source>
        <dbReference type="ARBA" id="ARBA00022729"/>
    </source>
</evidence>
<evidence type="ECO:0000256" key="2">
    <source>
        <dbReference type="SAM" id="SignalP"/>
    </source>
</evidence>
<dbReference type="RefSeq" id="WP_152808305.1">
    <property type="nucleotide sequence ID" value="NZ_WHUF01000007.1"/>
</dbReference>
<dbReference type="EMBL" id="WHUF01000007">
    <property type="protein sequence ID" value="MQA22845.1"/>
    <property type="molecule type" value="Genomic_DNA"/>
</dbReference>
<evidence type="ECO:0000259" key="3">
    <source>
        <dbReference type="SMART" id="SM00062"/>
    </source>
</evidence>
<evidence type="ECO:0000313" key="4">
    <source>
        <dbReference type="EMBL" id="MQA22845.1"/>
    </source>
</evidence>
<feature type="domain" description="Solute-binding protein family 3/N-terminal" evidence="3">
    <location>
        <begin position="24"/>
        <end position="239"/>
    </location>
</feature>
<dbReference type="SUPFAM" id="SSF53850">
    <property type="entry name" value="Periplasmic binding protein-like II"/>
    <property type="match status" value="1"/>
</dbReference>
<sequence length="241" mass="26537">MTMRGHFLLMACLLGAAAGARPAELVVMVDSTANMPMALVENGRLVDGVHKEIGETLARHMGRQVRFVMLPRKRLEAALQNGEADILCAYMPEWMTGDYLWSRTVFATEEVLITARSAPRLHAVAELSGKPVGTILGYLHPEMDALLGKGFVRDNAPNMESNMEKLAHGRVQHILITQVVLDYYQRIRRQPLAIHPPLSVATFTTRCAVSRKGRVGLEEVDRAIGLAARDGSLANLPAHPR</sequence>
<accession>A0A843SE66</accession>
<gene>
    <name evidence="4" type="ORF">GEV01_25325</name>
</gene>
<proteinExistence type="predicted"/>